<dbReference type="InterPro" id="IPR014903">
    <property type="entry name" value="DUF1796"/>
</dbReference>
<accession>A0A2H4UVS2</accession>
<evidence type="ECO:0000313" key="1">
    <source>
        <dbReference type="EMBL" id="ATZ80966.1"/>
    </source>
</evidence>
<dbReference type="Proteomes" id="UP000240325">
    <property type="component" value="Segment"/>
</dbReference>
<reference evidence="1" key="1">
    <citation type="journal article" date="2017" name="Elife">
        <title>The kinetoplastid-infecting Bodo saltans virus (BsV), a window into the most abundant giant viruses in the sea.</title>
        <authorList>
            <person name="Deeg C.M."/>
            <person name="Chow C.-E.T."/>
            <person name="Suttle C.A."/>
        </authorList>
    </citation>
    <scope>NUCLEOTIDE SEQUENCE</scope>
    <source>
        <strain evidence="1">NG1</strain>
    </source>
</reference>
<keyword evidence="2" id="KW-1185">Reference proteome</keyword>
<dbReference type="EMBL" id="MF782455">
    <property type="protein sequence ID" value="ATZ80966.1"/>
    <property type="molecule type" value="Genomic_DNA"/>
</dbReference>
<protein>
    <submittedName>
        <fullName evidence="1">Papain-like cysteine peptidase</fullName>
    </submittedName>
</protein>
<proteinExistence type="predicted"/>
<gene>
    <name evidence="1" type="ORF">BMW23_0921</name>
</gene>
<dbReference type="Pfam" id="PF08795">
    <property type="entry name" value="DUF1796"/>
    <property type="match status" value="1"/>
</dbReference>
<evidence type="ECO:0000313" key="2">
    <source>
        <dbReference type="Proteomes" id="UP000240325"/>
    </source>
</evidence>
<sequence>MFVTLGGNCNAGFLFRNQLKYSMESSPFEWLTSHSVNSICDLLENKFDGYSSKENIIVPEISSEHVEQAFVNEKYHVMFNHDWKFMNKKTGIFNFQGFQDKYNRRIKRLYKQIEEYDGTIYFVRCASYVSWNHDAACVIFEENEIYNQWFEGDVNAEQILKNRIPQIFKNKSVEIIYVKNEKDVEYIQNIIKNNPMKIKTKTKICEKLYTDMMYITDFQSQKSPKELIDIQLSKFNITNYQIIDAKFDNIMQYLQNIALNEMKENSYDCVVVMNSNCELKEFPFTTINIKYDGWNKICSEYAYSENLMHEENNYCFVIKKIYDDLYQ</sequence>
<organism evidence="1">
    <name type="scientific">Bodo saltans virus</name>
    <dbReference type="NCBI Taxonomy" id="2024608"/>
    <lineage>
        <taxon>Viruses</taxon>
        <taxon>Varidnaviria</taxon>
        <taxon>Bamfordvirae</taxon>
        <taxon>Nucleocytoviricota</taxon>
        <taxon>Megaviricetes</taxon>
        <taxon>Imitervirales</taxon>
        <taxon>Mimiviridae</taxon>
        <taxon>Klosneuvirinae</taxon>
        <taxon>Theiavirus</taxon>
        <taxon>Theiavirus salishense</taxon>
    </lineage>
</organism>
<name>A0A2H4UVS2_9VIRU</name>